<dbReference type="AlphaFoldDB" id="U9V1U4"/>
<gene>
    <name evidence="2" type="ORF">GLOINDRAFT_17034</name>
</gene>
<proteinExistence type="predicted"/>
<dbReference type="HOGENOM" id="CLU_2607194_0_0_1"/>
<feature type="region of interest" description="Disordered" evidence="1">
    <location>
        <begin position="24"/>
        <end position="58"/>
    </location>
</feature>
<sequence length="79" mass="9166">MYYENWADLDKIINFKLNLEEYEDVEPNTTNNKNKESKPSGKQNSFKTFGKIKKGLDGNETGKLTLLAKIRSLLRKLEN</sequence>
<name>U9V1U4_RHIID</name>
<evidence type="ECO:0000256" key="1">
    <source>
        <dbReference type="SAM" id="MobiDB-lite"/>
    </source>
</evidence>
<dbReference type="EMBL" id="KI276085">
    <property type="protein sequence ID" value="ESA21866.1"/>
    <property type="molecule type" value="Genomic_DNA"/>
</dbReference>
<organism evidence="2">
    <name type="scientific">Rhizophagus irregularis (strain DAOM 181602 / DAOM 197198 / MUCL 43194)</name>
    <name type="common">Arbuscular mycorrhizal fungus</name>
    <name type="synonym">Glomus intraradices</name>
    <dbReference type="NCBI Taxonomy" id="747089"/>
    <lineage>
        <taxon>Eukaryota</taxon>
        <taxon>Fungi</taxon>
        <taxon>Fungi incertae sedis</taxon>
        <taxon>Mucoromycota</taxon>
        <taxon>Glomeromycotina</taxon>
        <taxon>Glomeromycetes</taxon>
        <taxon>Glomerales</taxon>
        <taxon>Glomeraceae</taxon>
        <taxon>Rhizophagus</taxon>
    </lineage>
</organism>
<accession>U9V1U4</accession>
<evidence type="ECO:0000313" key="2">
    <source>
        <dbReference type="EMBL" id="ESA21866.1"/>
    </source>
</evidence>
<reference evidence="2" key="1">
    <citation type="submission" date="2013-07" db="EMBL/GenBank/DDBJ databases">
        <title>The genome of an arbuscular mycorrhizal fungus provides insights into the evolution of the oldest plant symbiosis.</title>
        <authorList>
            <consortium name="DOE Joint Genome Institute"/>
            <person name="Tisserant E."/>
            <person name="Malbreil M."/>
            <person name="Kuo A."/>
            <person name="Kohler A."/>
            <person name="Symeonidi A."/>
            <person name="Balestrini R."/>
            <person name="Charron P."/>
            <person name="Duensing N."/>
            <person name="Frei-dit-Frey N."/>
            <person name="Gianinazzi-Pearson V."/>
            <person name="Gilbert B."/>
            <person name="Handa Y."/>
            <person name="Hijri M."/>
            <person name="Kaul R."/>
            <person name="Kawaguchi M."/>
            <person name="Krajinski F."/>
            <person name="Lammers P."/>
            <person name="Lapierre D."/>
            <person name="Masclaux F.G."/>
            <person name="Murat C."/>
            <person name="Morin E."/>
            <person name="Ndikumana S."/>
            <person name="Pagni M."/>
            <person name="Petitpierre D."/>
            <person name="Requena N."/>
            <person name="Rosikiewicz P."/>
            <person name="Riley R."/>
            <person name="Saito K."/>
            <person name="San Clemente H."/>
            <person name="Shapiro H."/>
            <person name="van Tuinen D."/>
            <person name="Becard G."/>
            <person name="Bonfante P."/>
            <person name="Paszkowski U."/>
            <person name="Shachar-Hill Y."/>
            <person name="Young J.P."/>
            <person name="Sanders I.R."/>
            <person name="Henrissat B."/>
            <person name="Rensing S.A."/>
            <person name="Grigoriev I.V."/>
            <person name="Corradi N."/>
            <person name="Roux C."/>
            <person name="Martin F."/>
        </authorList>
    </citation>
    <scope>NUCLEOTIDE SEQUENCE</scope>
    <source>
        <strain evidence="2">DAOM 197198</strain>
    </source>
</reference>
<protein>
    <submittedName>
        <fullName evidence="2">Uncharacterized protein</fullName>
    </submittedName>
</protein>